<evidence type="ECO:0000256" key="7">
    <source>
        <dbReference type="SAM" id="MobiDB-lite"/>
    </source>
</evidence>
<dbReference type="Proteomes" id="UP001237105">
    <property type="component" value="Unassembled WGS sequence"/>
</dbReference>
<accession>A0ABT6T7P1</accession>
<dbReference type="SUPFAM" id="SSF51197">
    <property type="entry name" value="Clavaminate synthase-like"/>
    <property type="match status" value="1"/>
</dbReference>
<evidence type="ECO:0000313" key="10">
    <source>
        <dbReference type="Proteomes" id="UP001237105"/>
    </source>
</evidence>
<keyword evidence="10" id="KW-1185">Reference proteome</keyword>
<dbReference type="InterPro" id="IPR042098">
    <property type="entry name" value="TauD-like_sf"/>
</dbReference>
<dbReference type="EMBL" id="JASCIS010000053">
    <property type="protein sequence ID" value="MDI3423353.1"/>
    <property type="molecule type" value="Genomic_DNA"/>
</dbReference>
<feature type="region of interest" description="Disordered" evidence="7">
    <location>
        <begin position="307"/>
        <end position="326"/>
    </location>
</feature>
<evidence type="ECO:0000256" key="4">
    <source>
        <dbReference type="ARBA" id="ARBA00022964"/>
    </source>
</evidence>
<keyword evidence="6" id="KW-0408">Iron</keyword>
<dbReference type="InterPro" id="IPR051323">
    <property type="entry name" value="AtsK-like"/>
</dbReference>
<comment type="similarity">
    <text evidence="2">Belongs to the TfdA dioxygenase family.</text>
</comment>
<evidence type="ECO:0000256" key="1">
    <source>
        <dbReference type="ARBA" id="ARBA00001954"/>
    </source>
</evidence>
<comment type="cofactor">
    <cofactor evidence="1">
        <name>Fe(2+)</name>
        <dbReference type="ChEBI" id="CHEBI:29033"/>
    </cofactor>
</comment>
<proteinExistence type="inferred from homology"/>
<protein>
    <submittedName>
        <fullName evidence="9">TauD/TfdA family dioxygenase</fullName>
    </submittedName>
</protein>
<dbReference type="PANTHER" id="PTHR30468">
    <property type="entry name" value="ALPHA-KETOGLUTARATE-DEPENDENT SULFONATE DIOXYGENASE"/>
    <property type="match status" value="1"/>
</dbReference>
<dbReference type="PANTHER" id="PTHR30468:SF5">
    <property type="entry name" value="ALPHA-KETOGLUTARATE-DEPENDENT SULFATE ESTER DIOXYGENASE"/>
    <property type="match status" value="1"/>
</dbReference>
<evidence type="ECO:0000256" key="5">
    <source>
        <dbReference type="ARBA" id="ARBA00023002"/>
    </source>
</evidence>
<evidence type="ECO:0000256" key="3">
    <source>
        <dbReference type="ARBA" id="ARBA00022723"/>
    </source>
</evidence>
<evidence type="ECO:0000313" key="9">
    <source>
        <dbReference type="EMBL" id="MDI3423353.1"/>
    </source>
</evidence>
<gene>
    <name evidence="9" type="ORF">QIT00_33245</name>
</gene>
<keyword evidence="5" id="KW-0560">Oxidoreductase</keyword>
<evidence type="ECO:0000256" key="2">
    <source>
        <dbReference type="ARBA" id="ARBA00005896"/>
    </source>
</evidence>
<dbReference type="GO" id="GO:0051213">
    <property type="term" value="F:dioxygenase activity"/>
    <property type="evidence" value="ECO:0007669"/>
    <property type="project" value="UniProtKB-KW"/>
</dbReference>
<evidence type="ECO:0000256" key="6">
    <source>
        <dbReference type="ARBA" id="ARBA00023004"/>
    </source>
</evidence>
<reference evidence="9 10" key="1">
    <citation type="submission" date="2023-05" db="EMBL/GenBank/DDBJ databases">
        <title>Draft genome sequence of Streptomyces sp. B-S-A12 isolated from a cave soil in Thailand.</title>
        <authorList>
            <person name="Chamroensaksri N."/>
            <person name="Muangham S."/>
        </authorList>
    </citation>
    <scope>NUCLEOTIDE SEQUENCE [LARGE SCALE GENOMIC DNA]</scope>
    <source>
        <strain evidence="9 10">B-S-A12</strain>
    </source>
</reference>
<keyword evidence="3" id="KW-0479">Metal-binding</keyword>
<sequence>MTVESSKTEIRRVAGRIGAEIRGIDLGDPEKLLPETMAEIRAALLRHKVVFFSGQHLDHAAQVAFARRLGEITRLPGAQHGTHPEGFPEILVVDPDVNDARHGTRFEERLHRKSERADSGWHVDVASVVNPPAISVLRCEVATEFGGDTQWTNLVAAYDGLSRPLQQLADGLRAEHALHAGVRLLFSDEEDLEIIRKRARETLVSLHPVVRVHPETGEKALFVPPASVSHIAGLLPWESDGILDILLAHLSRPEYTVRHQWTPGDIAVWDNRAVAHLQPADLHHTDYRRRMYRVLVLGDRPAGPDGFVSEAVRGEPLAPFHDPEEN</sequence>
<organism evidence="9 10">
    <name type="scientific">Streptomyces luteolus</name>
    <dbReference type="NCBI Taxonomy" id="3043615"/>
    <lineage>
        <taxon>Bacteria</taxon>
        <taxon>Bacillati</taxon>
        <taxon>Actinomycetota</taxon>
        <taxon>Actinomycetes</taxon>
        <taxon>Kitasatosporales</taxon>
        <taxon>Streptomycetaceae</taxon>
        <taxon>Streptomyces</taxon>
    </lineage>
</organism>
<keyword evidence="4 9" id="KW-0223">Dioxygenase</keyword>
<feature type="domain" description="TauD/TfdA-like" evidence="8">
    <location>
        <begin position="10"/>
        <end position="294"/>
    </location>
</feature>
<dbReference type="InterPro" id="IPR003819">
    <property type="entry name" value="TauD/TfdA-like"/>
</dbReference>
<evidence type="ECO:0000259" key="8">
    <source>
        <dbReference type="Pfam" id="PF02668"/>
    </source>
</evidence>
<name>A0ABT6T7P1_9ACTN</name>
<dbReference type="RefSeq" id="WP_282539197.1">
    <property type="nucleotide sequence ID" value="NZ_JASCIS010000053.1"/>
</dbReference>
<dbReference type="Gene3D" id="3.60.130.10">
    <property type="entry name" value="Clavaminate synthase-like"/>
    <property type="match status" value="1"/>
</dbReference>
<dbReference type="Pfam" id="PF02668">
    <property type="entry name" value="TauD"/>
    <property type="match status" value="1"/>
</dbReference>
<comment type="caution">
    <text evidence="9">The sequence shown here is derived from an EMBL/GenBank/DDBJ whole genome shotgun (WGS) entry which is preliminary data.</text>
</comment>